<sequence length="165" mass="17432">MFTNAQRRKKTNQYGDRRAILVDLENIIGGAAMTVDEAAWGRAILELVLAIRPNEHVIIGACEKGHLNTKLAWAGARVVGTGTGPDAADEALIEVLEDEELGERFTEIVLVTGDHGFAETVRSLVGGGTPVTVASWRGGLSPLLVAAASGVIILDELLSTYVKAA</sequence>
<keyword evidence="2" id="KW-1185">Reference proteome</keyword>
<dbReference type="Proteomes" id="UP000270021">
    <property type="component" value="Chromosome"/>
</dbReference>
<accession>A0A3Q8WU57</accession>
<evidence type="ECO:0000313" key="1">
    <source>
        <dbReference type="EMBL" id="AZN30396.1"/>
    </source>
</evidence>
<name>A0A3Q8WU57_9ACTO</name>
<dbReference type="RefSeq" id="WP_126041095.1">
    <property type="nucleotide sequence ID" value="NZ_CP034438.1"/>
</dbReference>
<dbReference type="OrthoDB" id="5144756at2"/>
<proteinExistence type="predicted"/>
<dbReference type="AlphaFoldDB" id="A0A3Q8WU57"/>
<gene>
    <name evidence="1" type="ORF">EJO69_08830</name>
</gene>
<dbReference type="EMBL" id="CP034438">
    <property type="protein sequence ID" value="AZN30396.1"/>
    <property type="molecule type" value="Genomic_DNA"/>
</dbReference>
<dbReference type="KEGG" id="fsl:EJO69_08830"/>
<evidence type="ECO:0000313" key="2">
    <source>
        <dbReference type="Proteomes" id="UP000270021"/>
    </source>
</evidence>
<protein>
    <submittedName>
        <fullName evidence="1">NYN domain-containing protein</fullName>
    </submittedName>
</protein>
<organism evidence="1 2">
    <name type="scientific">Flaviflexus salsibiostraticola</name>
    <dbReference type="NCBI Taxonomy" id="1282737"/>
    <lineage>
        <taxon>Bacteria</taxon>
        <taxon>Bacillati</taxon>
        <taxon>Actinomycetota</taxon>
        <taxon>Actinomycetes</taxon>
        <taxon>Actinomycetales</taxon>
        <taxon>Actinomycetaceae</taxon>
        <taxon>Flaviflexus</taxon>
    </lineage>
</organism>
<reference evidence="1 2" key="1">
    <citation type="submission" date="2018-12" db="EMBL/GenBank/DDBJ databases">
        <title>Complete genome sequence of Flaviflexus salsibiostraticola KCTC 33148.</title>
        <authorList>
            <person name="Bae J.-W."/>
        </authorList>
    </citation>
    <scope>NUCLEOTIDE SEQUENCE [LARGE SCALE GENOMIC DNA]</scope>
    <source>
        <strain evidence="1 2">KCTC 33148</strain>
    </source>
</reference>
<dbReference type="Gene3D" id="3.40.50.1010">
    <property type="entry name" value="5'-nuclease"/>
    <property type="match status" value="1"/>
</dbReference>